<dbReference type="Proteomes" id="UP000192739">
    <property type="component" value="Unassembled WGS sequence"/>
</dbReference>
<dbReference type="InterPro" id="IPR000792">
    <property type="entry name" value="Tscrpt_reg_LuxR_C"/>
</dbReference>
<dbReference type="SMART" id="SM00044">
    <property type="entry name" value="CYCc"/>
    <property type="match status" value="1"/>
</dbReference>
<dbReference type="InterPro" id="IPR001054">
    <property type="entry name" value="A/G_cyclase"/>
</dbReference>
<dbReference type="RefSeq" id="WP_079219998.1">
    <property type="nucleotide sequence ID" value="NZ_CBCRZH010000071.1"/>
</dbReference>
<dbReference type="SUPFAM" id="SSF52540">
    <property type="entry name" value="P-loop containing nucleoside triphosphate hydrolases"/>
    <property type="match status" value="1"/>
</dbReference>
<organism evidence="6 7">
    <name type="scientific">Mycobacterium intermedium</name>
    <dbReference type="NCBI Taxonomy" id="28445"/>
    <lineage>
        <taxon>Bacteria</taxon>
        <taxon>Bacillati</taxon>
        <taxon>Actinomycetota</taxon>
        <taxon>Actinomycetes</taxon>
        <taxon>Mycobacteriales</taxon>
        <taxon>Mycobacteriaceae</taxon>
        <taxon>Mycobacterium</taxon>
        <taxon>Mycobacterium simiae complex</taxon>
    </lineage>
</organism>
<dbReference type="PANTHER" id="PTHR47691:SF3">
    <property type="entry name" value="HTH-TYPE TRANSCRIPTIONAL REGULATOR RV0890C-RELATED"/>
    <property type="match status" value="1"/>
</dbReference>
<dbReference type="FunFam" id="1.10.10.10:FF:000553">
    <property type="entry name" value="Transcriptional regulator, LuxR family"/>
    <property type="match status" value="1"/>
</dbReference>
<dbReference type="Pfam" id="PF00196">
    <property type="entry name" value="GerE"/>
    <property type="match status" value="1"/>
</dbReference>
<dbReference type="GO" id="GO:0009190">
    <property type="term" value="P:cyclic nucleotide biosynthetic process"/>
    <property type="evidence" value="ECO:0007669"/>
    <property type="project" value="InterPro"/>
</dbReference>
<dbReference type="SUPFAM" id="SSF48452">
    <property type="entry name" value="TPR-like"/>
    <property type="match status" value="2"/>
</dbReference>
<dbReference type="PRINTS" id="PR00364">
    <property type="entry name" value="DISEASERSIST"/>
</dbReference>
<dbReference type="Pfam" id="PF25872">
    <property type="entry name" value="HTH_77"/>
    <property type="match status" value="1"/>
</dbReference>
<dbReference type="GO" id="GO:0003677">
    <property type="term" value="F:DNA binding"/>
    <property type="evidence" value="ECO:0007669"/>
    <property type="project" value="UniProtKB-KW"/>
</dbReference>
<keyword evidence="1" id="KW-0805">Transcription regulation</keyword>
<dbReference type="GO" id="GO:0006355">
    <property type="term" value="P:regulation of DNA-templated transcription"/>
    <property type="evidence" value="ECO:0007669"/>
    <property type="project" value="InterPro"/>
</dbReference>
<dbReference type="InterPro" id="IPR016032">
    <property type="entry name" value="Sig_transdc_resp-reg_C-effctor"/>
</dbReference>
<proteinExistence type="predicted"/>
<evidence type="ECO:0000313" key="6">
    <source>
        <dbReference type="EMBL" id="ORA95670.1"/>
    </source>
</evidence>
<keyword evidence="7" id="KW-1185">Reference proteome</keyword>
<dbReference type="GO" id="GO:0035556">
    <property type="term" value="P:intracellular signal transduction"/>
    <property type="evidence" value="ECO:0007669"/>
    <property type="project" value="InterPro"/>
</dbReference>
<dbReference type="FunFam" id="3.40.50.300:FF:001702">
    <property type="entry name" value="Transcriptional regulator, LuxR family"/>
    <property type="match status" value="1"/>
</dbReference>
<evidence type="ECO:0000256" key="1">
    <source>
        <dbReference type="ARBA" id="ARBA00023015"/>
    </source>
</evidence>
<dbReference type="EMBL" id="MVHT01000110">
    <property type="protein sequence ID" value="ORA95670.1"/>
    <property type="molecule type" value="Genomic_DNA"/>
</dbReference>
<dbReference type="SMART" id="SM00421">
    <property type="entry name" value="HTH_LUXR"/>
    <property type="match status" value="1"/>
</dbReference>
<dbReference type="InterPro" id="IPR036388">
    <property type="entry name" value="WH-like_DNA-bd_sf"/>
</dbReference>
<evidence type="ECO:0000256" key="2">
    <source>
        <dbReference type="ARBA" id="ARBA00023125"/>
    </source>
</evidence>
<dbReference type="Gene3D" id="1.10.10.10">
    <property type="entry name" value="Winged helix-like DNA-binding domain superfamily/Winged helix DNA-binding domain"/>
    <property type="match status" value="1"/>
</dbReference>
<dbReference type="PROSITE" id="PS00622">
    <property type="entry name" value="HTH_LUXR_1"/>
    <property type="match status" value="1"/>
</dbReference>
<keyword evidence="2" id="KW-0238">DNA-binding</keyword>
<dbReference type="Pfam" id="PF13401">
    <property type="entry name" value="AAA_22"/>
    <property type="match status" value="1"/>
</dbReference>
<dbReference type="InterPro" id="IPR058852">
    <property type="entry name" value="HTH_77"/>
</dbReference>
<dbReference type="SUPFAM" id="SSF46894">
    <property type="entry name" value="C-terminal effector domain of the bipartite response regulators"/>
    <property type="match status" value="1"/>
</dbReference>
<comment type="caution">
    <text evidence="6">The sequence shown here is derived from an EMBL/GenBank/DDBJ whole genome shotgun (WGS) entry which is preliminary data.</text>
</comment>
<dbReference type="PRINTS" id="PR00038">
    <property type="entry name" value="HTHLUXR"/>
</dbReference>
<dbReference type="InterPro" id="IPR003593">
    <property type="entry name" value="AAA+_ATPase"/>
</dbReference>
<dbReference type="GO" id="GO:0016887">
    <property type="term" value="F:ATP hydrolysis activity"/>
    <property type="evidence" value="ECO:0007669"/>
    <property type="project" value="InterPro"/>
</dbReference>
<name>A0A1T3W1J3_MYCIE</name>
<dbReference type="AlphaFoldDB" id="A0A1T3W1J3"/>
<dbReference type="PROSITE" id="PS50125">
    <property type="entry name" value="GUANYLATE_CYCLASE_2"/>
    <property type="match status" value="1"/>
</dbReference>
<feature type="domain" description="Guanylate cyclase" evidence="5">
    <location>
        <begin position="34"/>
        <end position="142"/>
    </location>
</feature>
<dbReference type="InterPro" id="IPR011990">
    <property type="entry name" value="TPR-like_helical_dom_sf"/>
</dbReference>
<sequence length="1114" mass="119073">MLASMSEIDPRMEMPPASWSEVGVSGLLPTGIVSLLLADVEGSTRLWETQPEEMTTALARLNQAVNDIVAAHNGVRPVEQGEGDSFVAAFARASDAVAAALELQRAPLAPIRLRIGIHVGEIQLRDEGNYAGPTINRTARLRDLAHGGQTVLSGAAEELVAERLPAGAWLADLGSHTLRDLPRPERVLQLCHPDLVNEFPPLRASKGGKTVALHNLPPQLTSFVGRAAELGRARELLADNRLVTLTGAGGVGKTRLAVEIANRLAGEFADGVCYVDLAPLTDPDVVPIAVARAFGLSDQPGRSTMDALIRFVAGRQMLVVLDNCEHLLDASAELIIGLLGAAPGLTLLATSREPIDVAGEVGWRVPSLPLADEAIELFTDRARRARPEFAVNDGNVASVTEICRRLDGLPLAIELAAARVRALSLTEIVDTLHDRFRLLTGGARTAVRRQQTLRGSVDWSHALLTSSERILFRRLAVFLGGFDLVAAQAVAGFDDVEHYQVLDLLSLLVDKSLVLADDSRDRTRYRLLETVRQYAQEKLAESGEGDKARSRHRDHFTSLAIAFDAPAGTDYEQQSEQIELNFDNMRAAFAWSRENGDTAQALTLVSSLQPLWIGHGRIREGLAMLDTVLTQDIAEDAGLPIVVRARALADKAFLESGFGSVDCLDQAQQALTLARAADDDAVLTRVLTACGFTAAYNAELAGEYFAEANELARKLDDKWRLSQILSWSTSALIATGDPLGAQAAAEEGRDLADAIGDRFNSRQCRMCLGLVQIYRGDAAGAVSQLREVVAEARSVGDALKILEATALAHCATALSWTGDVDAARAAAEESIGSLAEIGGIFTGVGFLSLANVGLAAGDAGLALDAATKSWDYGNSVPGLAVHVRPARALSLWASGELIEARRWADAAVATSLGWAVQTYALTVRAHVAIAQSEPEQALRDAHDALACMPNEFFSMTGGDALECLATLAADSGSYPEAVRLFGAAAGIRGKMGIMRIKVWDACCEASIAGLRNVMSEQDFESAWAEGAALSPQEAVAYAQRGRGERKRPSSGWGSLTRTELDVVRLVTEGLGNNDIATRLFVSPRTVQSHLTHVYSKLGLNSRVQLAQEAARHAD</sequence>
<evidence type="ECO:0000259" key="4">
    <source>
        <dbReference type="PROSITE" id="PS50043"/>
    </source>
</evidence>
<dbReference type="SMART" id="SM00382">
    <property type="entry name" value="AAA"/>
    <property type="match status" value="1"/>
</dbReference>
<dbReference type="Gene3D" id="3.30.70.1230">
    <property type="entry name" value="Nucleotide cyclase"/>
    <property type="match status" value="2"/>
</dbReference>
<keyword evidence="3" id="KW-0804">Transcription</keyword>
<dbReference type="GO" id="GO:0004016">
    <property type="term" value="F:adenylate cyclase activity"/>
    <property type="evidence" value="ECO:0007669"/>
    <property type="project" value="UniProtKB-ARBA"/>
</dbReference>
<dbReference type="SUPFAM" id="SSF55073">
    <property type="entry name" value="Nucleotide cyclase"/>
    <property type="match status" value="1"/>
</dbReference>
<dbReference type="Gene3D" id="3.40.50.300">
    <property type="entry name" value="P-loop containing nucleotide triphosphate hydrolases"/>
    <property type="match status" value="1"/>
</dbReference>
<dbReference type="OrthoDB" id="4624147at2"/>
<dbReference type="InterPro" id="IPR049945">
    <property type="entry name" value="AAA_22"/>
</dbReference>
<dbReference type="PANTHER" id="PTHR47691">
    <property type="entry name" value="REGULATOR-RELATED"/>
    <property type="match status" value="1"/>
</dbReference>
<dbReference type="CDD" id="cd07302">
    <property type="entry name" value="CHD"/>
    <property type="match status" value="1"/>
</dbReference>
<feature type="domain" description="HTH luxR-type" evidence="4">
    <location>
        <begin position="1048"/>
        <end position="1113"/>
    </location>
</feature>
<gene>
    <name evidence="6" type="ORF">BST27_26680</name>
</gene>
<evidence type="ECO:0000313" key="7">
    <source>
        <dbReference type="Proteomes" id="UP000192739"/>
    </source>
</evidence>
<dbReference type="CDD" id="cd06170">
    <property type="entry name" value="LuxR_C_like"/>
    <property type="match status" value="1"/>
</dbReference>
<dbReference type="InterPro" id="IPR029787">
    <property type="entry name" value="Nucleotide_cyclase"/>
</dbReference>
<evidence type="ECO:0000256" key="3">
    <source>
        <dbReference type="ARBA" id="ARBA00023163"/>
    </source>
</evidence>
<protein>
    <submittedName>
        <fullName evidence="6">LuxR family transcriptional regulator</fullName>
    </submittedName>
</protein>
<reference evidence="6 7" key="1">
    <citation type="submission" date="2017-02" db="EMBL/GenBank/DDBJ databases">
        <title>The new phylogeny of genus Mycobacterium.</title>
        <authorList>
            <person name="Tortoli E."/>
            <person name="Trovato A."/>
            <person name="Cirillo D.M."/>
        </authorList>
    </citation>
    <scope>NUCLEOTIDE SEQUENCE [LARGE SCALE GENOMIC DNA]</scope>
    <source>
        <strain evidence="6 7">DSM 44049</strain>
    </source>
</reference>
<dbReference type="PROSITE" id="PS50043">
    <property type="entry name" value="HTH_LUXR_2"/>
    <property type="match status" value="1"/>
</dbReference>
<dbReference type="Pfam" id="PF00211">
    <property type="entry name" value="Guanylate_cyc"/>
    <property type="match status" value="1"/>
</dbReference>
<accession>A0A1T3W1J3</accession>
<dbReference type="Gene3D" id="1.25.40.10">
    <property type="entry name" value="Tetratricopeptide repeat domain"/>
    <property type="match status" value="1"/>
</dbReference>
<evidence type="ECO:0000259" key="5">
    <source>
        <dbReference type="PROSITE" id="PS50125"/>
    </source>
</evidence>
<dbReference type="InterPro" id="IPR027417">
    <property type="entry name" value="P-loop_NTPase"/>
</dbReference>